<dbReference type="Pfam" id="PF01775">
    <property type="entry name" value="Ribosomal_L18A"/>
    <property type="match status" value="1"/>
</dbReference>
<dbReference type="RefSeq" id="WP_245747968.1">
    <property type="nucleotide sequence ID" value="NZ_FOUJ01000003.1"/>
</dbReference>
<gene>
    <name evidence="3" type="primary">rpl18a</name>
    <name evidence="3" type="synonym">rpl20e</name>
    <name evidence="3" type="synonym">rplX</name>
    <name evidence="5" type="ORF">SAMN04488696_1550</name>
</gene>
<dbReference type="InterPro" id="IPR023573">
    <property type="entry name" value="Ribosomal_eL20_dom"/>
</dbReference>
<dbReference type="STRING" id="487685.SAMN04488696_1550"/>
<dbReference type="InterPro" id="IPR028877">
    <property type="entry name" value="Ribosomal_eL20"/>
</dbReference>
<dbReference type="HAMAP" id="MF_00273">
    <property type="entry name" value="Ribosomal_eL20"/>
    <property type="match status" value="1"/>
</dbReference>
<keyword evidence="2 3" id="KW-0687">Ribonucleoprotein</keyword>
<dbReference type="EMBL" id="FOUJ01000003">
    <property type="protein sequence ID" value="SFM54988.1"/>
    <property type="molecule type" value="Genomic_DNA"/>
</dbReference>
<dbReference type="NCBIfam" id="NF001981">
    <property type="entry name" value="PRK00773.1-1"/>
    <property type="match status" value="1"/>
</dbReference>
<accession>A0A1I4RS02</accession>
<dbReference type="SUPFAM" id="SSF160374">
    <property type="entry name" value="RplX-like"/>
    <property type="match status" value="1"/>
</dbReference>
<sequence length="58" mass="6593">MKTFQVKGTFRAGIAWEKFAKTIESQNEKNALDKAYSLFGSQHGLKRNMIKIESITEA</sequence>
<dbReference type="GO" id="GO:0003735">
    <property type="term" value="F:structural constituent of ribosome"/>
    <property type="evidence" value="ECO:0007669"/>
    <property type="project" value="InterPro"/>
</dbReference>
<organism evidence="5 6">
    <name type="scientific">Methanolobus profundi</name>
    <dbReference type="NCBI Taxonomy" id="487685"/>
    <lineage>
        <taxon>Archaea</taxon>
        <taxon>Methanobacteriati</taxon>
        <taxon>Methanobacteriota</taxon>
        <taxon>Stenosarchaea group</taxon>
        <taxon>Methanomicrobia</taxon>
        <taxon>Methanosarcinales</taxon>
        <taxon>Methanosarcinaceae</taxon>
        <taxon>Methanolobus</taxon>
    </lineage>
</organism>
<feature type="domain" description="Large ribosomal subunit protein eL20" evidence="4">
    <location>
        <begin position="1"/>
        <end position="55"/>
    </location>
</feature>
<evidence type="ECO:0000256" key="2">
    <source>
        <dbReference type="ARBA" id="ARBA00023274"/>
    </source>
</evidence>
<comment type="similarity">
    <text evidence="3">Belongs to the eukaryotic ribosomal protein eL20 family.</text>
</comment>
<dbReference type="GO" id="GO:1990904">
    <property type="term" value="C:ribonucleoprotein complex"/>
    <property type="evidence" value="ECO:0007669"/>
    <property type="project" value="UniProtKB-KW"/>
</dbReference>
<keyword evidence="3" id="KW-0699">rRNA-binding</keyword>
<keyword evidence="1 3" id="KW-0689">Ribosomal protein</keyword>
<dbReference type="Gene3D" id="3.10.20.10">
    <property type="match status" value="1"/>
</dbReference>
<proteinExistence type="inferred from homology"/>
<evidence type="ECO:0000313" key="6">
    <source>
        <dbReference type="Proteomes" id="UP000198535"/>
    </source>
</evidence>
<keyword evidence="3" id="KW-0694">RNA-binding</keyword>
<protein>
    <recommendedName>
        <fullName evidence="3">Large ribosomal subunit protein eL20</fullName>
    </recommendedName>
</protein>
<comment type="subunit">
    <text evidence="3">Part of the 50S ribosomal subunit. Binds 23S rRNA.</text>
</comment>
<evidence type="ECO:0000256" key="3">
    <source>
        <dbReference type="HAMAP-Rule" id="MF_00273"/>
    </source>
</evidence>
<evidence type="ECO:0000259" key="4">
    <source>
        <dbReference type="Pfam" id="PF01775"/>
    </source>
</evidence>
<dbReference type="GO" id="GO:0005840">
    <property type="term" value="C:ribosome"/>
    <property type="evidence" value="ECO:0007669"/>
    <property type="project" value="UniProtKB-KW"/>
</dbReference>
<dbReference type="GO" id="GO:0070180">
    <property type="term" value="F:large ribosomal subunit rRNA binding"/>
    <property type="evidence" value="ECO:0007669"/>
    <property type="project" value="UniProtKB-UniRule"/>
</dbReference>
<dbReference type="AlphaFoldDB" id="A0A1I4RS02"/>
<keyword evidence="6" id="KW-1185">Reference proteome</keyword>
<evidence type="ECO:0000313" key="5">
    <source>
        <dbReference type="EMBL" id="SFM54988.1"/>
    </source>
</evidence>
<dbReference type="Proteomes" id="UP000198535">
    <property type="component" value="Unassembled WGS sequence"/>
</dbReference>
<name>A0A1I4RS02_9EURY</name>
<reference evidence="6" key="1">
    <citation type="submission" date="2016-10" db="EMBL/GenBank/DDBJ databases">
        <authorList>
            <person name="Varghese N."/>
            <person name="Submissions S."/>
        </authorList>
    </citation>
    <scope>NUCLEOTIDE SEQUENCE [LARGE SCALE GENOMIC DNA]</scope>
    <source>
        <strain evidence="6">Mob M</strain>
    </source>
</reference>
<dbReference type="GO" id="GO:0006412">
    <property type="term" value="P:translation"/>
    <property type="evidence" value="ECO:0007669"/>
    <property type="project" value="UniProtKB-UniRule"/>
</dbReference>
<evidence type="ECO:0000256" key="1">
    <source>
        <dbReference type="ARBA" id="ARBA00022980"/>
    </source>
</evidence>